<dbReference type="InterPro" id="IPR037257">
    <property type="entry name" value="T2SS_E_N_sf"/>
</dbReference>
<reference evidence="6 7" key="1">
    <citation type="journal article" date="2021" name="Microorganisms">
        <title>Acidisoma silvae sp. nov. and Acidisomacellulosilytica sp. nov., Two Acidophilic Bacteria Isolated from Decaying Wood, Hydrolyzing Cellulose and Producing Poly-3-hydroxybutyrate.</title>
        <authorList>
            <person name="Mieszkin S."/>
            <person name="Pouder E."/>
            <person name="Uroz S."/>
            <person name="Simon-Colin C."/>
            <person name="Alain K."/>
        </authorList>
    </citation>
    <scope>NUCLEOTIDE SEQUENCE [LARGE SCALE GENOMIC DNA]</scope>
    <source>
        <strain evidence="6 7">HW T5.17</strain>
    </source>
</reference>
<dbReference type="EMBL" id="JAESVA010000011">
    <property type="protein sequence ID" value="MCB8883206.1"/>
    <property type="molecule type" value="Genomic_DNA"/>
</dbReference>
<evidence type="ECO:0000259" key="5">
    <source>
        <dbReference type="Pfam" id="PF05157"/>
    </source>
</evidence>
<dbReference type="RefSeq" id="WP_227309860.1">
    <property type="nucleotide sequence ID" value="NZ_JAESVA010000011.1"/>
</dbReference>
<dbReference type="GO" id="GO:0005524">
    <property type="term" value="F:ATP binding"/>
    <property type="evidence" value="ECO:0007669"/>
    <property type="project" value="UniProtKB-KW"/>
</dbReference>
<dbReference type="InterPro" id="IPR027417">
    <property type="entry name" value="P-loop_NTPase"/>
</dbReference>
<dbReference type="Gene3D" id="1.10.40.70">
    <property type="match status" value="1"/>
</dbReference>
<comment type="similarity">
    <text evidence="1">Belongs to the GSP E family.</text>
</comment>
<dbReference type="SUPFAM" id="SSF52540">
    <property type="entry name" value="P-loop containing nucleoside triphosphate hydrolases"/>
    <property type="match status" value="1"/>
</dbReference>
<gene>
    <name evidence="6" type="primary">tadA</name>
    <name evidence="6" type="ORF">ACELLULO517_23355</name>
</gene>
<organism evidence="6 7">
    <name type="scientific">Acidisoma cellulosilyticum</name>
    <dbReference type="NCBI Taxonomy" id="2802395"/>
    <lineage>
        <taxon>Bacteria</taxon>
        <taxon>Pseudomonadati</taxon>
        <taxon>Pseudomonadota</taxon>
        <taxon>Alphaproteobacteria</taxon>
        <taxon>Acetobacterales</taxon>
        <taxon>Acidocellaceae</taxon>
        <taxon>Acidisoma</taxon>
    </lineage>
</organism>
<feature type="domain" description="Bacterial type II secretion system protein E" evidence="4">
    <location>
        <begin position="183"/>
        <end position="570"/>
    </location>
</feature>
<dbReference type="Gene3D" id="3.40.50.300">
    <property type="entry name" value="P-loop containing nucleotide triphosphate hydrolases"/>
    <property type="match status" value="1"/>
</dbReference>
<dbReference type="InterPro" id="IPR001482">
    <property type="entry name" value="T2SS/T4SS_dom"/>
</dbReference>
<proteinExistence type="inferred from homology"/>
<keyword evidence="7" id="KW-1185">Reference proteome</keyword>
<dbReference type="AlphaFoldDB" id="A0A963Z621"/>
<protein>
    <submittedName>
        <fullName evidence="6">Flp pilus assembly complex ATPase component TadA</fullName>
    </submittedName>
</protein>
<feature type="domain" description="Type II secretion system protein GspE N-terminal" evidence="5">
    <location>
        <begin position="74"/>
        <end position="161"/>
    </location>
</feature>
<sequence>MPLTTILSDPIDVPAADPVTRLIALLLDSGQCEARAVERARRVAEENGERLDIVMGKLGVISELALAAAYARLLGLPFAEKSRYPEAPLWQDRLSLDFLRQARAIPVSEDGDTAIIVLADPLDDFVAEALSAALGQPVAIEIGIPIDIEAAFNRLYPTEDAPQETEQSSGAVEDDAEKLRDLASDAPVIRLVNQIIWRAVETHASDIHIEPQEDKLRIRYRYDGELHEAESPPVALRAAITSRIKIMAHLDIAERRLPQDGRIRLAVRGQEVDFRVSTVPSLHGESVVLRVLDRGAVSFDFARLGLPAAIADAFRTALELPNGIVLVTGPTGSGKTTSLYTGLLGLNSVSRKIVTIEDPIEFQLGGINQIQVRPQIGLNFASLLRSILRQDPNVIMVGEIRDLETAQIAVQAALTGHLVLSTLHTNSAAASIARLRDMGLEDYLMTAVLRGVLAQRLVRRLCPHCKRETEAPPELVERFSLHTRPRAEPDRPIRLCHARGCDQCRGTGYSGRLAIAEFLVPDEEVERLIFKRADYSEIERAAVSAGMVTMFQSGLDAALAGVTTIEEVMRSIRAES</sequence>
<comment type="caution">
    <text evidence="6">The sequence shown here is derived from an EMBL/GenBank/DDBJ whole genome shotgun (WGS) entry which is preliminary data.</text>
</comment>
<dbReference type="PANTHER" id="PTHR30258:SF2">
    <property type="entry name" value="COMG OPERON PROTEIN 1"/>
    <property type="match status" value="1"/>
</dbReference>
<dbReference type="GO" id="GO:0016887">
    <property type="term" value="F:ATP hydrolysis activity"/>
    <property type="evidence" value="ECO:0007669"/>
    <property type="project" value="TreeGrafter"/>
</dbReference>
<accession>A0A963Z621</accession>
<dbReference type="Pfam" id="PF05157">
    <property type="entry name" value="MshEN"/>
    <property type="match status" value="1"/>
</dbReference>
<dbReference type="Proteomes" id="UP000721844">
    <property type="component" value="Unassembled WGS sequence"/>
</dbReference>
<dbReference type="Gene3D" id="3.30.300.160">
    <property type="entry name" value="Type II secretion system, protein E, N-terminal domain"/>
    <property type="match status" value="1"/>
</dbReference>
<dbReference type="GO" id="GO:0005886">
    <property type="term" value="C:plasma membrane"/>
    <property type="evidence" value="ECO:0007669"/>
    <property type="project" value="TreeGrafter"/>
</dbReference>
<dbReference type="FunFam" id="3.30.450.90:FF:000001">
    <property type="entry name" value="Type II secretion system ATPase GspE"/>
    <property type="match status" value="1"/>
</dbReference>
<name>A0A963Z621_9PROT</name>
<evidence type="ECO:0000259" key="4">
    <source>
        <dbReference type="Pfam" id="PF00437"/>
    </source>
</evidence>
<dbReference type="InterPro" id="IPR007831">
    <property type="entry name" value="T2SS_GspE_N"/>
</dbReference>
<dbReference type="FunFam" id="3.40.50.300:FF:000398">
    <property type="entry name" value="Type IV pilus assembly ATPase PilB"/>
    <property type="match status" value="1"/>
</dbReference>
<keyword evidence="2" id="KW-0547">Nucleotide-binding</keyword>
<evidence type="ECO:0000256" key="3">
    <source>
        <dbReference type="ARBA" id="ARBA00022840"/>
    </source>
</evidence>
<dbReference type="CDD" id="cd01129">
    <property type="entry name" value="PulE-GspE-like"/>
    <property type="match status" value="1"/>
</dbReference>
<dbReference type="Pfam" id="PF00437">
    <property type="entry name" value="T2SSE"/>
    <property type="match status" value="1"/>
</dbReference>
<evidence type="ECO:0000256" key="1">
    <source>
        <dbReference type="ARBA" id="ARBA00006611"/>
    </source>
</evidence>
<evidence type="ECO:0000313" key="6">
    <source>
        <dbReference type="EMBL" id="MCB8883206.1"/>
    </source>
</evidence>
<dbReference type="SUPFAM" id="SSF160246">
    <property type="entry name" value="EspE N-terminal domain-like"/>
    <property type="match status" value="1"/>
</dbReference>
<dbReference type="PANTHER" id="PTHR30258">
    <property type="entry name" value="TYPE II SECRETION SYSTEM PROTEIN GSPE-RELATED"/>
    <property type="match status" value="1"/>
</dbReference>
<dbReference type="Gene3D" id="3.30.450.90">
    <property type="match status" value="1"/>
</dbReference>
<keyword evidence="3" id="KW-0067">ATP-binding</keyword>
<evidence type="ECO:0000256" key="2">
    <source>
        <dbReference type="ARBA" id="ARBA00022741"/>
    </source>
</evidence>
<evidence type="ECO:0000313" key="7">
    <source>
        <dbReference type="Proteomes" id="UP000721844"/>
    </source>
</evidence>